<organism evidence="3 4">
    <name type="scientific">Takifugu flavidus</name>
    <name type="common">sansaifugu</name>
    <dbReference type="NCBI Taxonomy" id="433684"/>
    <lineage>
        <taxon>Eukaryota</taxon>
        <taxon>Metazoa</taxon>
        <taxon>Chordata</taxon>
        <taxon>Craniata</taxon>
        <taxon>Vertebrata</taxon>
        <taxon>Euteleostomi</taxon>
        <taxon>Actinopterygii</taxon>
        <taxon>Neopterygii</taxon>
        <taxon>Teleostei</taxon>
        <taxon>Neoteleostei</taxon>
        <taxon>Acanthomorphata</taxon>
        <taxon>Eupercaria</taxon>
        <taxon>Tetraodontiformes</taxon>
        <taxon>Tetradontoidea</taxon>
        <taxon>Tetraodontidae</taxon>
        <taxon>Takifugu</taxon>
    </lineage>
</organism>
<dbReference type="Proteomes" id="UP000324091">
    <property type="component" value="Chromosome 10"/>
</dbReference>
<evidence type="ECO:0000259" key="2">
    <source>
        <dbReference type="PROSITE" id="PS50188"/>
    </source>
</evidence>
<dbReference type="Pfam" id="PF00622">
    <property type="entry name" value="SPRY"/>
    <property type="match status" value="1"/>
</dbReference>
<dbReference type="InterPro" id="IPR043136">
    <property type="entry name" value="B30.2/SPRY_sf"/>
</dbReference>
<sequence>LVLSQSVCIFVLQEKLIQAIRRIKHEVELCREAQRETYAESVDVESHFDALEREIKAEFQNLHRFLEEEECKDLERLRREEQKQVKLLKQRERKIAAQGKDLERAITVLNSKLCEEDSPKLLKDIQDLLKRSGVHFVPPAKVDTEVRSGQFVGPIQYRIWKHMKGCLYPNITPVTFDPDTAHPTLSFSECCDSVWFEEDKDVQACPANPRRFHYYYCVFGHQGFSTGRHYWEVEVGGKTAWRLGVAREDVPRGEMASTGTSSGFWTLALKGGSILACTDPQPMKVTVSARLVRIGVFLDCEKEEVSFYNAVTMSPIYTFTMGTFTVPLFPYYNPCDTDDGRNTAAINIFKPSL</sequence>
<dbReference type="CDD" id="cd13733">
    <property type="entry name" value="SPRY_PRY_C-I_1"/>
    <property type="match status" value="1"/>
</dbReference>
<dbReference type="SMART" id="SM00589">
    <property type="entry name" value="PRY"/>
    <property type="match status" value="1"/>
</dbReference>
<dbReference type="Pfam" id="PF13765">
    <property type="entry name" value="PRY"/>
    <property type="match status" value="1"/>
</dbReference>
<evidence type="ECO:0000313" key="3">
    <source>
        <dbReference type="EMBL" id="TWW79006.1"/>
    </source>
</evidence>
<dbReference type="InterPro" id="IPR003877">
    <property type="entry name" value="SPRY_dom"/>
</dbReference>
<dbReference type="PROSITE" id="PS50188">
    <property type="entry name" value="B302_SPRY"/>
    <property type="match status" value="1"/>
</dbReference>
<dbReference type="InterPro" id="IPR001870">
    <property type="entry name" value="B30.2/SPRY"/>
</dbReference>
<evidence type="ECO:0000256" key="1">
    <source>
        <dbReference type="SAM" id="Coils"/>
    </source>
</evidence>
<reference evidence="3 4" key="1">
    <citation type="submission" date="2019-04" db="EMBL/GenBank/DDBJ databases">
        <title>Chromosome genome assembly for Takifugu flavidus.</title>
        <authorList>
            <person name="Xiao S."/>
        </authorList>
    </citation>
    <scope>NUCLEOTIDE SEQUENCE [LARGE SCALE GENOMIC DNA]</scope>
    <source>
        <strain evidence="3">HTHZ2018</strain>
        <tissue evidence="3">Muscle</tissue>
    </source>
</reference>
<dbReference type="EMBL" id="RHFK02000002">
    <property type="protein sequence ID" value="TWW79006.1"/>
    <property type="molecule type" value="Genomic_DNA"/>
</dbReference>
<dbReference type="InterPro" id="IPR013320">
    <property type="entry name" value="ConA-like_dom_sf"/>
</dbReference>
<gene>
    <name evidence="3" type="ORF">D4764_10G0000360</name>
</gene>
<name>A0A5C6PJA4_9TELE</name>
<dbReference type="SUPFAM" id="SSF49899">
    <property type="entry name" value="Concanavalin A-like lectins/glucanases"/>
    <property type="match status" value="1"/>
</dbReference>
<evidence type="ECO:0000313" key="4">
    <source>
        <dbReference type="Proteomes" id="UP000324091"/>
    </source>
</evidence>
<comment type="caution">
    <text evidence="3">The sequence shown here is derived from an EMBL/GenBank/DDBJ whole genome shotgun (WGS) entry which is preliminary data.</text>
</comment>
<dbReference type="AlphaFoldDB" id="A0A5C6PJA4"/>
<dbReference type="SMART" id="SM00449">
    <property type="entry name" value="SPRY"/>
    <property type="match status" value="1"/>
</dbReference>
<protein>
    <submittedName>
        <fullName evidence="3">Zinc-binding protein A33</fullName>
    </submittedName>
</protein>
<dbReference type="InterPro" id="IPR003879">
    <property type="entry name" value="Butyrophylin_SPRY"/>
</dbReference>
<keyword evidence="4" id="KW-1185">Reference proteome</keyword>
<dbReference type="PRINTS" id="PR01407">
    <property type="entry name" value="BUTYPHLNCDUF"/>
</dbReference>
<dbReference type="FunFam" id="2.60.120.920:FF:000004">
    <property type="entry name" value="Butyrophilin subfamily 1 member A1"/>
    <property type="match status" value="1"/>
</dbReference>
<keyword evidence="1" id="KW-0175">Coiled coil</keyword>
<proteinExistence type="predicted"/>
<dbReference type="InterPro" id="IPR050143">
    <property type="entry name" value="TRIM/RBCC"/>
</dbReference>
<feature type="domain" description="B30.2/SPRY" evidence="2">
    <location>
        <begin position="154"/>
        <end position="353"/>
    </location>
</feature>
<accession>A0A5C6PJA4</accession>
<dbReference type="PANTHER" id="PTHR24103">
    <property type="entry name" value="E3 UBIQUITIN-PROTEIN LIGASE TRIM"/>
    <property type="match status" value="1"/>
</dbReference>
<feature type="coiled-coil region" evidence="1">
    <location>
        <begin position="48"/>
        <end position="94"/>
    </location>
</feature>
<dbReference type="Gene3D" id="2.60.120.920">
    <property type="match status" value="1"/>
</dbReference>
<dbReference type="InterPro" id="IPR006574">
    <property type="entry name" value="PRY"/>
</dbReference>
<feature type="non-terminal residue" evidence="3">
    <location>
        <position position="1"/>
    </location>
</feature>